<evidence type="ECO:0000313" key="3">
    <source>
        <dbReference type="EMBL" id="TWT43150.1"/>
    </source>
</evidence>
<dbReference type="InterPro" id="IPR053812">
    <property type="entry name" value="HTH_Sigma70_ECF-like"/>
</dbReference>
<feature type="domain" description="RNA polymerase sigma-70 ECF-like HTH" evidence="2">
    <location>
        <begin position="31"/>
        <end position="221"/>
    </location>
</feature>
<dbReference type="Gene3D" id="1.10.1740.10">
    <property type="match status" value="1"/>
</dbReference>
<dbReference type="AlphaFoldDB" id="A0A5C5VXI7"/>
<comment type="caution">
    <text evidence="3">The sequence shown here is derived from an EMBL/GenBank/DDBJ whole genome shotgun (WGS) entry which is preliminary data.</text>
</comment>
<name>A0A5C5VXI7_9BACT</name>
<dbReference type="InterPro" id="IPR013324">
    <property type="entry name" value="RNA_pol_sigma_r3/r4-like"/>
</dbReference>
<dbReference type="Pfam" id="PF07638">
    <property type="entry name" value="Sigma70_ECF"/>
    <property type="match status" value="1"/>
</dbReference>
<dbReference type="Proteomes" id="UP000318995">
    <property type="component" value="Unassembled WGS sequence"/>
</dbReference>
<dbReference type="InterPro" id="IPR036388">
    <property type="entry name" value="WH-like_DNA-bd_sf"/>
</dbReference>
<sequence>MASQRPSLTADSKAGLNPLDIATVETSGRGSVTHWIAQLRTGGTAAEAHAQQELWDRYFRRIVGLARTKLGTFPRGPVDEEDVAISAMQSLFHGFARDRFPSLEDRNNLWSLLAKMTARKAINQRNKEGALKRGGGATPIPIGVASDSRSTTDPPDDDLGPEFIVAMREELSRLMQLLPEERLREIAGLKLEGYTSGEIAEKLGVVERTVERKLSLIRAHWRPDRVPLEAED</sequence>
<evidence type="ECO:0000313" key="4">
    <source>
        <dbReference type="Proteomes" id="UP000318995"/>
    </source>
</evidence>
<dbReference type="RefSeq" id="WP_146574030.1">
    <property type="nucleotide sequence ID" value="NZ_SJPH01000004.1"/>
</dbReference>
<dbReference type="SUPFAM" id="SSF88659">
    <property type="entry name" value="Sigma3 and sigma4 domains of RNA polymerase sigma factors"/>
    <property type="match status" value="1"/>
</dbReference>
<evidence type="ECO:0000256" key="1">
    <source>
        <dbReference type="SAM" id="MobiDB-lite"/>
    </source>
</evidence>
<reference evidence="3 4" key="1">
    <citation type="submission" date="2019-02" db="EMBL/GenBank/DDBJ databases">
        <title>Deep-cultivation of Planctomycetes and their phenomic and genomic characterization uncovers novel biology.</title>
        <authorList>
            <person name="Wiegand S."/>
            <person name="Jogler M."/>
            <person name="Boedeker C."/>
            <person name="Pinto D."/>
            <person name="Vollmers J."/>
            <person name="Rivas-Marin E."/>
            <person name="Kohn T."/>
            <person name="Peeters S.H."/>
            <person name="Heuer A."/>
            <person name="Rast P."/>
            <person name="Oberbeckmann S."/>
            <person name="Bunk B."/>
            <person name="Jeske O."/>
            <person name="Meyerdierks A."/>
            <person name="Storesund J.E."/>
            <person name="Kallscheuer N."/>
            <person name="Luecker S."/>
            <person name="Lage O.M."/>
            <person name="Pohl T."/>
            <person name="Merkel B.J."/>
            <person name="Hornburger P."/>
            <person name="Mueller R.-W."/>
            <person name="Bruemmer F."/>
            <person name="Labrenz M."/>
            <person name="Spormann A.M."/>
            <person name="Op Den Camp H."/>
            <person name="Overmann J."/>
            <person name="Amann R."/>
            <person name="Jetten M.S.M."/>
            <person name="Mascher T."/>
            <person name="Medema M.H."/>
            <person name="Devos D.P."/>
            <person name="Kaster A.-K."/>
            <person name="Ovreas L."/>
            <person name="Rohde M."/>
            <person name="Galperin M.Y."/>
            <person name="Jogler C."/>
        </authorList>
    </citation>
    <scope>NUCLEOTIDE SEQUENCE [LARGE SCALE GENOMIC DNA]</scope>
    <source>
        <strain evidence="3 4">Pla111</strain>
    </source>
</reference>
<keyword evidence="4" id="KW-1185">Reference proteome</keyword>
<protein>
    <submittedName>
        <fullName evidence="3">ECF sigma factor</fullName>
    </submittedName>
</protein>
<evidence type="ECO:0000259" key="2">
    <source>
        <dbReference type="Pfam" id="PF07638"/>
    </source>
</evidence>
<dbReference type="Gene3D" id="1.10.10.10">
    <property type="entry name" value="Winged helix-like DNA-binding domain superfamily/Winged helix DNA-binding domain"/>
    <property type="match status" value="1"/>
</dbReference>
<accession>A0A5C5VXI7</accession>
<organism evidence="3 4">
    <name type="scientific">Botrimarina hoheduenensis</name>
    <dbReference type="NCBI Taxonomy" id="2528000"/>
    <lineage>
        <taxon>Bacteria</taxon>
        <taxon>Pseudomonadati</taxon>
        <taxon>Planctomycetota</taxon>
        <taxon>Planctomycetia</taxon>
        <taxon>Pirellulales</taxon>
        <taxon>Lacipirellulaceae</taxon>
        <taxon>Botrimarina</taxon>
    </lineage>
</organism>
<dbReference type="EMBL" id="SJPH01000004">
    <property type="protein sequence ID" value="TWT43150.1"/>
    <property type="molecule type" value="Genomic_DNA"/>
</dbReference>
<feature type="region of interest" description="Disordered" evidence="1">
    <location>
        <begin position="126"/>
        <end position="158"/>
    </location>
</feature>
<gene>
    <name evidence="3" type="ORF">Pla111_21000</name>
</gene>
<proteinExistence type="predicted"/>
<dbReference type="OrthoDB" id="291381at2"/>